<gene>
    <name evidence="2" type="ORF">KIN20_006670</name>
</gene>
<protein>
    <submittedName>
        <fullName evidence="2">Uncharacterized protein</fullName>
    </submittedName>
</protein>
<reference evidence="2" key="1">
    <citation type="submission" date="2021-06" db="EMBL/GenBank/DDBJ databases">
        <title>Parelaphostrongylus tenuis whole genome reference sequence.</title>
        <authorList>
            <person name="Garwood T.J."/>
            <person name="Larsen P.A."/>
            <person name="Fountain-Jones N.M."/>
            <person name="Garbe J.R."/>
            <person name="Macchietto M.G."/>
            <person name="Kania S.A."/>
            <person name="Gerhold R.W."/>
            <person name="Richards J.E."/>
            <person name="Wolf T.M."/>
        </authorList>
    </citation>
    <scope>NUCLEOTIDE SEQUENCE</scope>
    <source>
        <strain evidence="2">MNPRO001-30</strain>
        <tissue evidence="2">Meninges</tissue>
    </source>
</reference>
<feature type="region of interest" description="Disordered" evidence="1">
    <location>
        <begin position="72"/>
        <end position="106"/>
    </location>
</feature>
<evidence type="ECO:0000256" key="1">
    <source>
        <dbReference type="SAM" id="MobiDB-lite"/>
    </source>
</evidence>
<proteinExistence type="predicted"/>
<evidence type="ECO:0000313" key="2">
    <source>
        <dbReference type="EMBL" id="KAJ1350792.1"/>
    </source>
</evidence>
<feature type="compositionally biased region" description="Polar residues" evidence="1">
    <location>
        <begin position="92"/>
        <end position="106"/>
    </location>
</feature>
<accession>A0AAD5M240</accession>
<dbReference type="Proteomes" id="UP001196413">
    <property type="component" value="Unassembled WGS sequence"/>
</dbReference>
<keyword evidence="3" id="KW-1185">Reference proteome</keyword>
<name>A0AAD5M240_PARTN</name>
<evidence type="ECO:0000313" key="3">
    <source>
        <dbReference type="Proteomes" id="UP001196413"/>
    </source>
</evidence>
<dbReference type="AlphaFoldDB" id="A0AAD5M240"/>
<comment type="caution">
    <text evidence="2">The sequence shown here is derived from an EMBL/GenBank/DDBJ whole genome shotgun (WGS) entry which is preliminary data.</text>
</comment>
<sequence>MTLAAAAMLKLDHRYGRLSRSRETNGICAGVRTISEDEPFKYQDHAKAPQLFKLQTDRKVLERCSFDLLNLRGPGESTRPVFSDVHGDDQKFPSSSIQANRQTGKP</sequence>
<organism evidence="2 3">
    <name type="scientific">Parelaphostrongylus tenuis</name>
    <name type="common">Meningeal worm</name>
    <dbReference type="NCBI Taxonomy" id="148309"/>
    <lineage>
        <taxon>Eukaryota</taxon>
        <taxon>Metazoa</taxon>
        <taxon>Ecdysozoa</taxon>
        <taxon>Nematoda</taxon>
        <taxon>Chromadorea</taxon>
        <taxon>Rhabditida</taxon>
        <taxon>Rhabditina</taxon>
        <taxon>Rhabditomorpha</taxon>
        <taxon>Strongyloidea</taxon>
        <taxon>Metastrongylidae</taxon>
        <taxon>Parelaphostrongylus</taxon>
    </lineage>
</organism>
<dbReference type="EMBL" id="JAHQIW010000943">
    <property type="protein sequence ID" value="KAJ1350792.1"/>
    <property type="molecule type" value="Genomic_DNA"/>
</dbReference>